<organism evidence="5 6">
    <name type="scientific">Phycicoccus duodecadis</name>
    <dbReference type="NCBI Taxonomy" id="173053"/>
    <lineage>
        <taxon>Bacteria</taxon>
        <taxon>Bacillati</taxon>
        <taxon>Actinomycetota</taxon>
        <taxon>Actinomycetes</taxon>
        <taxon>Micrococcales</taxon>
        <taxon>Intrasporangiaceae</taxon>
        <taxon>Phycicoccus</taxon>
    </lineage>
</organism>
<dbReference type="SUPFAM" id="SSF53822">
    <property type="entry name" value="Periplasmic binding protein-like I"/>
    <property type="match status" value="1"/>
</dbReference>
<dbReference type="InterPro" id="IPR010982">
    <property type="entry name" value="Lambda_DNA-bd_dom_sf"/>
</dbReference>
<dbReference type="Gene3D" id="1.10.260.40">
    <property type="entry name" value="lambda repressor-like DNA-binding domains"/>
    <property type="match status" value="1"/>
</dbReference>
<evidence type="ECO:0000256" key="3">
    <source>
        <dbReference type="ARBA" id="ARBA00023163"/>
    </source>
</evidence>
<dbReference type="InterPro" id="IPR028082">
    <property type="entry name" value="Peripla_BP_I"/>
</dbReference>
<dbReference type="InterPro" id="IPR046335">
    <property type="entry name" value="LacI/GalR-like_sensor"/>
</dbReference>
<evidence type="ECO:0000259" key="4">
    <source>
        <dbReference type="PROSITE" id="PS50932"/>
    </source>
</evidence>
<dbReference type="Pfam" id="PF00356">
    <property type="entry name" value="LacI"/>
    <property type="match status" value="1"/>
</dbReference>
<dbReference type="PANTHER" id="PTHR30146:SF109">
    <property type="entry name" value="HTH-TYPE TRANSCRIPTIONAL REGULATOR GALS"/>
    <property type="match status" value="1"/>
</dbReference>
<dbReference type="Pfam" id="PF13377">
    <property type="entry name" value="Peripla_BP_3"/>
    <property type="match status" value="1"/>
</dbReference>
<dbReference type="PANTHER" id="PTHR30146">
    <property type="entry name" value="LACI-RELATED TRANSCRIPTIONAL REPRESSOR"/>
    <property type="match status" value="1"/>
</dbReference>
<dbReference type="SMART" id="SM00354">
    <property type="entry name" value="HTH_LACI"/>
    <property type="match status" value="1"/>
</dbReference>
<keyword evidence="6" id="KW-1185">Reference proteome</keyword>
<dbReference type="PROSITE" id="PS50932">
    <property type="entry name" value="HTH_LACI_2"/>
    <property type="match status" value="1"/>
</dbReference>
<gene>
    <name evidence="5" type="ORF">ATL31_1668</name>
</gene>
<feature type="domain" description="HTH lacI-type" evidence="4">
    <location>
        <begin position="12"/>
        <end position="66"/>
    </location>
</feature>
<evidence type="ECO:0000256" key="2">
    <source>
        <dbReference type="ARBA" id="ARBA00023125"/>
    </source>
</evidence>
<accession>A0A2N3YJ23</accession>
<proteinExistence type="predicted"/>
<dbReference type="CDD" id="cd01392">
    <property type="entry name" value="HTH_LacI"/>
    <property type="match status" value="1"/>
</dbReference>
<dbReference type="Proteomes" id="UP000233781">
    <property type="component" value="Unassembled WGS sequence"/>
</dbReference>
<keyword evidence="3" id="KW-0804">Transcription</keyword>
<dbReference type="PROSITE" id="PS00356">
    <property type="entry name" value="HTH_LACI_1"/>
    <property type="match status" value="1"/>
</dbReference>
<comment type="caution">
    <text evidence="5">The sequence shown here is derived from an EMBL/GenBank/DDBJ whole genome shotgun (WGS) entry which is preliminary data.</text>
</comment>
<evidence type="ECO:0000313" key="5">
    <source>
        <dbReference type="EMBL" id="PKW26843.1"/>
    </source>
</evidence>
<dbReference type="CDD" id="cd06267">
    <property type="entry name" value="PBP1_LacI_sugar_binding-like"/>
    <property type="match status" value="1"/>
</dbReference>
<name>A0A2N3YJ23_9MICO</name>
<dbReference type="InterPro" id="IPR000843">
    <property type="entry name" value="HTH_LacI"/>
</dbReference>
<evidence type="ECO:0000256" key="1">
    <source>
        <dbReference type="ARBA" id="ARBA00023015"/>
    </source>
</evidence>
<dbReference type="GO" id="GO:0003700">
    <property type="term" value="F:DNA-binding transcription factor activity"/>
    <property type="evidence" value="ECO:0007669"/>
    <property type="project" value="TreeGrafter"/>
</dbReference>
<dbReference type="GO" id="GO:0000976">
    <property type="term" value="F:transcription cis-regulatory region binding"/>
    <property type="evidence" value="ECO:0007669"/>
    <property type="project" value="TreeGrafter"/>
</dbReference>
<keyword evidence="1" id="KW-0805">Transcription regulation</keyword>
<dbReference type="SUPFAM" id="SSF47413">
    <property type="entry name" value="lambda repressor-like DNA-binding domains"/>
    <property type="match status" value="1"/>
</dbReference>
<dbReference type="AlphaFoldDB" id="A0A2N3YJ23"/>
<reference evidence="5 6" key="1">
    <citation type="submission" date="2017-12" db="EMBL/GenBank/DDBJ databases">
        <title>Sequencing the genomes of 1000 Actinobacteria strains.</title>
        <authorList>
            <person name="Klenk H.-P."/>
        </authorList>
    </citation>
    <scope>NUCLEOTIDE SEQUENCE [LARGE SCALE GENOMIC DNA]</scope>
    <source>
        <strain evidence="5 6">DSM 12806</strain>
    </source>
</reference>
<protein>
    <submittedName>
        <fullName evidence="5">LacI family transcriptional regulator</fullName>
    </submittedName>
</protein>
<dbReference type="EMBL" id="PJNE01000001">
    <property type="protein sequence ID" value="PKW26843.1"/>
    <property type="molecule type" value="Genomic_DNA"/>
</dbReference>
<dbReference type="Gene3D" id="3.40.50.2300">
    <property type="match status" value="2"/>
</dbReference>
<sequence length="345" mass="37137">MTSLSEAGRSRATMREVAALAGVSLKTVSRVVNEEAGVSADVRERVTSAVRHLDYRPNLAASNLRRTSARTGLIGALVQDLSNSFSAGLLRALEDTARARRTGVLAASLDEGVDREREMVHDLVTRRVDGLVIMPASARQDYLVAELRTGTPAVFVDRPPRGVDADSVVVDNVTGGRMGTEHLLAQGHRRIAGLFHLTQIVTAQQRLDGFRAAHEARGLRPDPRLVVTDISSTDEAAHVVDQLLALNEPPTAIFAGRNILASGAVRSLAEHGLRRSVALVSFDDFPLADLLDPPLTVVRQDVARIGRTVGEMIFQRIDGDTSPPRHVVIEPTLVVRGSGEIPPPP</sequence>
<evidence type="ECO:0000313" key="6">
    <source>
        <dbReference type="Proteomes" id="UP000233781"/>
    </source>
</evidence>
<keyword evidence="2" id="KW-0238">DNA-binding</keyword>